<dbReference type="PANTHER" id="PTHR28264">
    <property type="entry name" value="CYTOCHROME C OXIDASE SUBUNIT 7A"/>
    <property type="match status" value="1"/>
</dbReference>
<dbReference type="OrthoDB" id="2317211at2759"/>
<organism evidence="8 9">
    <name type="scientific">Spizellomyces punctatus (strain DAOM BR117)</name>
    <dbReference type="NCBI Taxonomy" id="645134"/>
    <lineage>
        <taxon>Eukaryota</taxon>
        <taxon>Fungi</taxon>
        <taxon>Fungi incertae sedis</taxon>
        <taxon>Chytridiomycota</taxon>
        <taxon>Chytridiomycota incertae sedis</taxon>
        <taxon>Chytridiomycetes</taxon>
        <taxon>Spizellomycetales</taxon>
        <taxon>Spizellomycetaceae</taxon>
        <taxon>Spizellomyces</taxon>
    </lineage>
</organism>
<dbReference type="CDD" id="cd22888">
    <property type="entry name" value="CcO_VIIa_fungal"/>
    <property type="match status" value="1"/>
</dbReference>
<dbReference type="AlphaFoldDB" id="A0A0L0HFR3"/>
<protein>
    <recommendedName>
        <fullName evidence="10">Cytochrome c oxidase polypeptide VIIA</fullName>
    </recommendedName>
</protein>
<keyword evidence="6 7" id="KW-0472">Membrane</keyword>
<sequence>MAYAASAIAPITARFRKRIIRDLIGSTALGFGIGYYFWYGVHVRKMREIREYDQRVMEEVRREYGDWAAATPPVNTKKTGGLIPFEKVGAIPLESPPDTNAVIQEAAQTE</sequence>
<accession>A0A0L0HFR3</accession>
<keyword evidence="9" id="KW-1185">Reference proteome</keyword>
<evidence type="ECO:0000256" key="1">
    <source>
        <dbReference type="ARBA" id="ARBA00004273"/>
    </source>
</evidence>
<dbReference type="Proteomes" id="UP000053201">
    <property type="component" value="Unassembled WGS sequence"/>
</dbReference>
<evidence type="ECO:0000313" key="8">
    <source>
        <dbReference type="EMBL" id="KNC99613.1"/>
    </source>
</evidence>
<evidence type="ECO:0000256" key="7">
    <source>
        <dbReference type="SAM" id="Phobius"/>
    </source>
</evidence>
<evidence type="ECO:0000256" key="2">
    <source>
        <dbReference type="ARBA" id="ARBA00022692"/>
    </source>
</evidence>
<dbReference type="GO" id="GO:0005743">
    <property type="term" value="C:mitochondrial inner membrane"/>
    <property type="evidence" value="ECO:0007669"/>
    <property type="project" value="UniProtKB-SubCell"/>
</dbReference>
<dbReference type="GO" id="GO:0006123">
    <property type="term" value="P:mitochondrial electron transport, cytochrome c to oxygen"/>
    <property type="evidence" value="ECO:0007669"/>
    <property type="project" value="TreeGrafter"/>
</dbReference>
<dbReference type="GO" id="GO:0004129">
    <property type="term" value="F:cytochrome-c oxidase activity"/>
    <property type="evidence" value="ECO:0007669"/>
    <property type="project" value="TreeGrafter"/>
</dbReference>
<dbReference type="EMBL" id="KQ257457">
    <property type="protein sequence ID" value="KNC99613.1"/>
    <property type="molecule type" value="Genomic_DNA"/>
</dbReference>
<gene>
    <name evidence="8" type="ORF">SPPG_05000</name>
</gene>
<keyword evidence="5" id="KW-0496">Mitochondrion</keyword>
<comment type="subcellular location">
    <subcellularLocation>
        <location evidence="1">Mitochondrion inner membrane</location>
    </subcellularLocation>
</comment>
<keyword evidence="4 7" id="KW-1133">Transmembrane helix</keyword>
<keyword evidence="3" id="KW-0999">Mitochondrion inner membrane</keyword>
<evidence type="ECO:0000256" key="5">
    <source>
        <dbReference type="ARBA" id="ARBA00023128"/>
    </source>
</evidence>
<evidence type="ECO:0000256" key="4">
    <source>
        <dbReference type="ARBA" id="ARBA00022989"/>
    </source>
</evidence>
<proteinExistence type="predicted"/>
<dbReference type="InParanoid" id="A0A0L0HFR3"/>
<dbReference type="VEuPathDB" id="FungiDB:SPPG_05000"/>
<dbReference type="RefSeq" id="XP_016607653.1">
    <property type="nucleotide sequence ID" value="XM_016753239.1"/>
</dbReference>
<dbReference type="PANTHER" id="PTHR28264:SF1">
    <property type="entry name" value="CYTOCHROME C OXIDASE SUBUNIT 6C"/>
    <property type="match status" value="1"/>
</dbReference>
<evidence type="ECO:0000256" key="6">
    <source>
        <dbReference type="ARBA" id="ARBA00023136"/>
    </source>
</evidence>
<evidence type="ECO:0000256" key="3">
    <source>
        <dbReference type="ARBA" id="ARBA00022792"/>
    </source>
</evidence>
<dbReference type="GeneID" id="27688420"/>
<evidence type="ECO:0000313" key="9">
    <source>
        <dbReference type="Proteomes" id="UP000053201"/>
    </source>
</evidence>
<name>A0A0L0HFR3_SPIPD</name>
<reference evidence="8 9" key="1">
    <citation type="submission" date="2009-08" db="EMBL/GenBank/DDBJ databases">
        <title>The Genome Sequence of Spizellomyces punctatus strain DAOM BR117.</title>
        <authorList>
            <consortium name="The Broad Institute Genome Sequencing Platform"/>
            <person name="Russ C."/>
            <person name="Cuomo C."/>
            <person name="Shea T."/>
            <person name="Young S.K."/>
            <person name="Zeng Q."/>
            <person name="Koehrsen M."/>
            <person name="Haas B."/>
            <person name="Borodovsky M."/>
            <person name="Guigo R."/>
            <person name="Alvarado L."/>
            <person name="Berlin A."/>
            <person name="Bochicchio J."/>
            <person name="Borenstein D."/>
            <person name="Chapman S."/>
            <person name="Chen Z."/>
            <person name="Engels R."/>
            <person name="Freedman E."/>
            <person name="Gellesch M."/>
            <person name="Goldberg J."/>
            <person name="Griggs A."/>
            <person name="Gujja S."/>
            <person name="Heiman D."/>
            <person name="Hepburn T."/>
            <person name="Howarth C."/>
            <person name="Jen D."/>
            <person name="Larson L."/>
            <person name="Lewis B."/>
            <person name="Mehta T."/>
            <person name="Park D."/>
            <person name="Pearson M."/>
            <person name="Roberts A."/>
            <person name="Saif S."/>
            <person name="Shenoy N."/>
            <person name="Sisk P."/>
            <person name="Stolte C."/>
            <person name="Sykes S."/>
            <person name="Thomson T."/>
            <person name="Walk T."/>
            <person name="White J."/>
            <person name="Yandava C."/>
            <person name="Burger G."/>
            <person name="Gray M.W."/>
            <person name="Holland P.W.H."/>
            <person name="King N."/>
            <person name="Lang F.B.F."/>
            <person name="Roger A.J."/>
            <person name="Ruiz-Trillo I."/>
            <person name="Lander E."/>
            <person name="Nusbaum C."/>
        </authorList>
    </citation>
    <scope>NUCLEOTIDE SEQUENCE [LARGE SCALE GENOMIC DNA]</scope>
    <source>
        <strain evidence="8 9">DAOM BR117</strain>
    </source>
</reference>
<feature type="transmembrane region" description="Helical" evidence="7">
    <location>
        <begin position="23"/>
        <end position="41"/>
    </location>
</feature>
<keyword evidence="2 7" id="KW-0812">Transmembrane</keyword>
<evidence type="ECO:0008006" key="10">
    <source>
        <dbReference type="Google" id="ProtNLM"/>
    </source>
</evidence>